<evidence type="ECO:0000313" key="3">
    <source>
        <dbReference type="Proteomes" id="UP000680815"/>
    </source>
</evidence>
<feature type="compositionally biased region" description="Low complexity" evidence="1">
    <location>
        <begin position="1"/>
        <end position="26"/>
    </location>
</feature>
<reference evidence="2 3" key="1">
    <citation type="submission" date="2021-03" db="EMBL/GenBank/DDBJ databases">
        <authorList>
            <person name="So Y."/>
        </authorList>
    </citation>
    <scope>NUCLEOTIDE SEQUENCE [LARGE SCALE GENOMIC DNA]</scope>
    <source>
        <strain evidence="2 3">PWR1</strain>
    </source>
</reference>
<dbReference type="Proteomes" id="UP000680815">
    <property type="component" value="Unassembled WGS sequence"/>
</dbReference>
<name>A0ABS4AN09_9PROT</name>
<proteinExistence type="predicted"/>
<gene>
    <name evidence="2" type="ORF">J5Y09_02420</name>
</gene>
<feature type="region of interest" description="Disordered" evidence="1">
    <location>
        <begin position="1"/>
        <end position="36"/>
    </location>
</feature>
<protein>
    <submittedName>
        <fullName evidence="2">Uncharacterized protein</fullName>
    </submittedName>
</protein>
<accession>A0ABS4AN09</accession>
<feature type="non-terminal residue" evidence="2">
    <location>
        <position position="1"/>
    </location>
</feature>
<sequence>GAAAPSRTAAGRQAAARSAGRQQSAAVRGRDQGPRTRNVAWQSGLAPATNAQAATCPAGTLATLARGHSDIVRCLPL</sequence>
<comment type="caution">
    <text evidence="2">The sequence shown here is derived from an EMBL/GenBank/DDBJ whole genome shotgun (WGS) entry which is preliminary data.</text>
</comment>
<evidence type="ECO:0000256" key="1">
    <source>
        <dbReference type="SAM" id="MobiDB-lite"/>
    </source>
</evidence>
<organism evidence="2 3">
    <name type="scientific">Roseomonas nitratireducens</name>
    <dbReference type="NCBI Taxonomy" id="2820810"/>
    <lineage>
        <taxon>Bacteria</taxon>
        <taxon>Pseudomonadati</taxon>
        <taxon>Pseudomonadota</taxon>
        <taxon>Alphaproteobacteria</taxon>
        <taxon>Acetobacterales</taxon>
        <taxon>Roseomonadaceae</taxon>
        <taxon>Roseomonas</taxon>
    </lineage>
</organism>
<evidence type="ECO:0000313" key="2">
    <source>
        <dbReference type="EMBL" id="MBP0462755.1"/>
    </source>
</evidence>
<keyword evidence="3" id="KW-1185">Reference proteome</keyword>
<dbReference type="EMBL" id="JAGIYZ010000001">
    <property type="protein sequence ID" value="MBP0462755.1"/>
    <property type="molecule type" value="Genomic_DNA"/>
</dbReference>